<name>A0A1M7Z5T1_9HYPH</name>
<feature type="compositionally biased region" description="Low complexity" evidence="1">
    <location>
        <begin position="10"/>
        <end position="28"/>
    </location>
</feature>
<keyword evidence="2" id="KW-1133">Transmembrane helix</keyword>
<protein>
    <submittedName>
        <fullName evidence="3">Uncharacterized membrane protein</fullName>
    </submittedName>
</protein>
<keyword evidence="4" id="KW-1185">Reference proteome</keyword>
<evidence type="ECO:0000256" key="1">
    <source>
        <dbReference type="SAM" id="MobiDB-lite"/>
    </source>
</evidence>
<sequence length="215" mass="23449">MVNAEPETSPAPGANAAAAGRPAKAAAGDDGTENAVREFARRLLDMGISDLTPQEKRLIRRMAKRHAVSRDLSVEFDSSRSFGERLADQVAEVGGSWGFIIGFGIVIVVWVILNTLVLTRWIGAFDPYPFVFLNLMLSLVAAVQAPIIMMSQNRQAQKDRLEAAHDYEVNLKAELEIMALHDKLDDIRARDIRAIVERLESAGVLKALEGGGDPA</sequence>
<gene>
    <name evidence="3" type="ORF">SAMN02745172_00224</name>
</gene>
<feature type="region of interest" description="Disordered" evidence="1">
    <location>
        <begin position="1"/>
        <end position="32"/>
    </location>
</feature>
<dbReference type="InterPro" id="IPR010406">
    <property type="entry name" value="DUF1003"/>
</dbReference>
<dbReference type="EMBL" id="FRXO01000001">
    <property type="protein sequence ID" value="SHO60235.1"/>
    <property type="molecule type" value="Genomic_DNA"/>
</dbReference>
<dbReference type="Pfam" id="PF06210">
    <property type="entry name" value="DUF1003"/>
    <property type="match status" value="1"/>
</dbReference>
<accession>A0A1M7Z5T1</accession>
<dbReference type="PANTHER" id="PTHR41386:SF1">
    <property type="entry name" value="MEMBRANE PROTEIN"/>
    <property type="match status" value="1"/>
</dbReference>
<evidence type="ECO:0000256" key="2">
    <source>
        <dbReference type="SAM" id="Phobius"/>
    </source>
</evidence>
<dbReference type="Proteomes" id="UP000186406">
    <property type="component" value="Unassembled WGS sequence"/>
</dbReference>
<reference evidence="3 4" key="1">
    <citation type="submission" date="2016-12" db="EMBL/GenBank/DDBJ databases">
        <authorList>
            <person name="Song W.-J."/>
            <person name="Kurnit D.M."/>
        </authorList>
    </citation>
    <scope>NUCLEOTIDE SEQUENCE [LARGE SCALE GENOMIC DNA]</scope>
    <source>
        <strain evidence="3 4">DSM 19599</strain>
    </source>
</reference>
<evidence type="ECO:0000313" key="3">
    <source>
        <dbReference type="EMBL" id="SHO60235.1"/>
    </source>
</evidence>
<feature type="transmembrane region" description="Helical" evidence="2">
    <location>
        <begin position="99"/>
        <end position="122"/>
    </location>
</feature>
<organism evidence="3 4">
    <name type="scientific">Pseudoxanthobacter soli DSM 19599</name>
    <dbReference type="NCBI Taxonomy" id="1123029"/>
    <lineage>
        <taxon>Bacteria</taxon>
        <taxon>Pseudomonadati</taxon>
        <taxon>Pseudomonadota</taxon>
        <taxon>Alphaproteobacteria</taxon>
        <taxon>Hyphomicrobiales</taxon>
        <taxon>Segnochrobactraceae</taxon>
        <taxon>Pseudoxanthobacter</taxon>
    </lineage>
</organism>
<keyword evidence="2" id="KW-0812">Transmembrane</keyword>
<evidence type="ECO:0000313" key="4">
    <source>
        <dbReference type="Proteomes" id="UP000186406"/>
    </source>
</evidence>
<keyword evidence="2" id="KW-0472">Membrane</keyword>
<dbReference type="STRING" id="1123029.SAMN02745172_00224"/>
<dbReference type="AlphaFoldDB" id="A0A1M7Z5T1"/>
<feature type="transmembrane region" description="Helical" evidence="2">
    <location>
        <begin position="128"/>
        <end position="150"/>
    </location>
</feature>
<proteinExistence type="predicted"/>
<dbReference type="PANTHER" id="PTHR41386">
    <property type="entry name" value="INTEGRAL MEMBRANE PROTEIN-RELATED"/>
    <property type="match status" value="1"/>
</dbReference>